<proteinExistence type="predicted"/>
<organism evidence="1 2">
    <name type="scientific">Melastoma candidum</name>
    <dbReference type="NCBI Taxonomy" id="119954"/>
    <lineage>
        <taxon>Eukaryota</taxon>
        <taxon>Viridiplantae</taxon>
        <taxon>Streptophyta</taxon>
        <taxon>Embryophyta</taxon>
        <taxon>Tracheophyta</taxon>
        <taxon>Spermatophyta</taxon>
        <taxon>Magnoliopsida</taxon>
        <taxon>eudicotyledons</taxon>
        <taxon>Gunneridae</taxon>
        <taxon>Pentapetalae</taxon>
        <taxon>rosids</taxon>
        <taxon>malvids</taxon>
        <taxon>Myrtales</taxon>
        <taxon>Melastomataceae</taxon>
        <taxon>Melastomatoideae</taxon>
        <taxon>Melastomateae</taxon>
        <taxon>Melastoma</taxon>
    </lineage>
</organism>
<reference evidence="2" key="1">
    <citation type="journal article" date="2023" name="Front. Plant Sci.">
        <title>Chromosomal-level genome assembly of Melastoma candidum provides insights into trichome evolution.</title>
        <authorList>
            <person name="Zhong Y."/>
            <person name="Wu W."/>
            <person name="Sun C."/>
            <person name="Zou P."/>
            <person name="Liu Y."/>
            <person name="Dai S."/>
            <person name="Zhou R."/>
        </authorList>
    </citation>
    <scope>NUCLEOTIDE SEQUENCE [LARGE SCALE GENOMIC DNA]</scope>
</reference>
<evidence type="ECO:0000313" key="2">
    <source>
        <dbReference type="Proteomes" id="UP001057402"/>
    </source>
</evidence>
<dbReference type="Proteomes" id="UP001057402">
    <property type="component" value="Chromosome 11"/>
</dbReference>
<dbReference type="EMBL" id="CM042890">
    <property type="protein sequence ID" value="KAI4312133.1"/>
    <property type="molecule type" value="Genomic_DNA"/>
</dbReference>
<evidence type="ECO:0000313" key="1">
    <source>
        <dbReference type="EMBL" id="KAI4312133.1"/>
    </source>
</evidence>
<keyword evidence="2" id="KW-1185">Reference proteome</keyword>
<comment type="caution">
    <text evidence="1">The sequence shown here is derived from an EMBL/GenBank/DDBJ whole genome shotgun (WGS) entry which is preliminary data.</text>
</comment>
<name>A0ACB9LLM5_9MYRT</name>
<sequence length="876" mass="96168">MIRTYGRRHREGVPPSYGGPIIDLDDSDEQDGELGGEDSGLGGGDPFSQDSLFASQGSMRTRFDSVLRDDSSEGGREERKKRRVSWGREDAIVTLMETQESGEMMESIDEVNFALDGLRGGQPVRVRRASLGSLLRICGTPQRRRLLRANEMVRTITDALFVLSLDDLPSNLAAVTLLNLLTSDGQDDQLLESPQSIGFLIKMLKPVSLAPTENKTSKFGLKLSALRKDPEISCCTSDKLDSSSSKLMSNVREVLVNCKDLKEGSSDDSPELSPKWIALMTMEKASLTNLALDESSGAVRKMGGKFKEKLCEFGGLDAVFEVSMHCYTVLEGWKEQRSSSFRDDKHDEYLRSTVLLLKCLRIMENATFMSKENQIHLLEMRGRLDSKGVSMSFPKLIVHTIKILSGLSLPKSIPAGCSKDKVKSYESPNDPIDLCLMDKEDSCDDLVSMAVERCCSFGSKSLKKNIELSQDPQRGLDVSSRCSSSISEVATSSGNGVFSAKLRFGSSMNSRGDTSKHVNGICSTSATNGLHNPGSIGKKQNLSMDPILESDCSQDPFAFDDGEFEPTKWDLQYGKKKPRKIKSNRLAKREPDDVCLVKPRRTLDSDNGGYTHQEESGNRNAHLSEESSSSGSIREEDFGLLSDCLLSSVKVLMNLTNDNPLGCKQIAACGGLEAMASVIASHFPAFCTSTKPSLESKEKNTCLELSSQTDKDLSDQELDLLVAILGLLVNLVEKDGNNRARLSKAKVRRHGLEGLDNESSLDVIPLLCSIFMSNRGSGEAANDEKALSLDDEDAMLRGEKEAEKMILEAYSALLLAFLSTESKYVRDSIAAYLPQGKIAALVPVLERFVAFHVSLDMMTPETQKTVREVIESCRVL</sequence>
<gene>
    <name evidence="1" type="ORF">MLD38_036980</name>
</gene>
<accession>A0ACB9LLM5</accession>
<protein>
    <submittedName>
        <fullName evidence="1">Uncharacterized protein</fullName>
    </submittedName>
</protein>